<keyword evidence="4" id="KW-1185">Reference proteome</keyword>
<dbReference type="OrthoDB" id="5599123at2759"/>
<organism evidence="3 4">
    <name type="scientific">Coemansia guatemalensis</name>
    <dbReference type="NCBI Taxonomy" id="2761395"/>
    <lineage>
        <taxon>Eukaryota</taxon>
        <taxon>Fungi</taxon>
        <taxon>Fungi incertae sedis</taxon>
        <taxon>Zoopagomycota</taxon>
        <taxon>Kickxellomycotina</taxon>
        <taxon>Kickxellomycetes</taxon>
        <taxon>Kickxellales</taxon>
        <taxon>Kickxellaceae</taxon>
        <taxon>Coemansia</taxon>
    </lineage>
</organism>
<dbReference type="PRINTS" id="PR01217">
    <property type="entry name" value="PRICHEXTENSN"/>
</dbReference>
<feature type="compositionally biased region" description="Pro residues" evidence="1">
    <location>
        <begin position="209"/>
        <end position="242"/>
    </location>
</feature>
<feature type="region of interest" description="Disordered" evidence="1">
    <location>
        <begin position="86"/>
        <end position="261"/>
    </location>
</feature>
<dbReference type="EMBL" id="JANBUO010000426">
    <property type="protein sequence ID" value="KAJ2804208.1"/>
    <property type="molecule type" value="Genomic_DNA"/>
</dbReference>
<feature type="chain" id="PRO_5040833352" evidence="2">
    <location>
        <begin position="19"/>
        <end position="299"/>
    </location>
</feature>
<evidence type="ECO:0000313" key="3">
    <source>
        <dbReference type="EMBL" id="KAJ2804208.1"/>
    </source>
</evidence>
<dbReference type="AlphaFoldDB" id="A0A9W8LUI7"/>
<reference evidence="3" key="1">
    <citation type="submission" date="2022-07" db="EMBL/GenBank/DDBJ databases">
        <title>Phylogenomic reconstructions and comparative analyses of Kickxellomycotina fungi.</title>
        <authorList>
            <person name="Reynolds N.K."/>
            <person name="Stajich J.E."/>
            <person name="Barry K."/>
            <person name="Grigoriev I.V."/>
            <person name="Crous P."/>
            <person name="Smith M.E."/>
        </authorList>
    </citation>
    <scope>NUCLEOTIDE SEQUENCE</scope>
    <source>
        <strain evidence="3">NRRL 1565</strain>
    </source>
</reference>
<evidence type="ECO:0000256" key="2">
    <source>
        <dbReference type="SAM" id="SignalP"/>
    </source>
</evidence>
<proteinExistence type="predicted"/>
<sequence>MFKFTLVASVLAIAEIYAAPIADQGMNHYYHPKRDMYGFGCPGCYQGLNILAHNIFPNTQFTAPGFQHTTVYPEVSLTAGSANIFGSPVSAPQQPVAPAPAPEQPATPAPEQSSAPAPAPEQPCVQPTQAPAPEQPTQAPAPEQPTQAPAPEQPCVQPTQAPAPEQPCVQPTQAPAPEQPCVQPTQTPSPEQPAQAPAPEQPCVQPTQAPAPAPEQPTQAPAPAPEQPSPAPAPVPEQPQPQPSGCVGAPSRPPFSFMSNKNSNIAASNYREDTLYVNHKSANSVNASTNSNIQLNCNA</sequence>
<feature type="compositionally biased region" description="Pro residues" evidence="1">
    <location>
        <begin position="95"/>
        <end position="108"/>
    </location>
</feature>
<dbReference type="Proteomes" id="UP001140094">
    <property type="component" value="Unassembled WGS sequence"/>
</dbReference>
<evidence type="ECO:0000256" key="1">
    <source>
        <dbReference type="SAM" id="MobiDB-lite"/>
    </source>
</evidence>
<feature type="compositionally biased region" description="Low complexity" evidence="1">
    <location>
        <begin position="109"/>
        <end position="154"/>
    </location>
</feature>
<comment type="caution">
    <text evidence="3">The sequence shown here is derived from an EMBL/GenBank/DDBJ whole genome shotgun (WGS) entry which is preliminary data.</text>
</comment>
<gene>
    <name evidence="3" type="ORF">H4R20_002594</name>
</gene>
<feature type="compositionally biased region" description="Low complexity" evidence="1">
    <location>
        <begin position="182"/>
        <end position="208"/>
    </location>
</feature>
<feature type="signal peptide" evidence="2">
    <location>
        <begin position="1"/>
        <end position="18"/>
    </location>
</feature>
<evidence type="ECO:0000313" key="4">
    <source>
        <dbReference type="Proteomes" id="UP001140094"/>
    </source>
</evidence>
<keyword evidence="2" id="KW-0732">Signal</keyword>
<name>A0A9W8LUI7_9FUNG</name>
<accession>A0A9W8LUI7</accession>
<protein>
    <submittedName>
        <fullName evidence="3">Uncharacterized protein</fullName>
    </submittedName>
</protein>